<accession>A0A0D0AH41</accession>
<dbReference type="HOGENOM" id="CLU_2067130_0_0_1"/>
<feature type="non-terminal residue" evidence="1">
    <location>
        <position position="119"/>
    </location>
</feature>
<dbReference type="InParanoid" id="A0A0D0AH41"/>
<dbReference type="EMBL" id="KN837063">
    <property type="protein sequence ID" value="KIK31383.1"/>
    <property type="molecule type" value="Genomic_DNA"/>
</dbReference>
<reference evidence="1 2" key="1">
    <citation type="submission" date="2014-04" db="EMBL/GenBank/DDBJ databases">
        <authorList>
            <consortium name="DOE Joint Genome Institute"/>
            <person name="Kuo A."/>
            <person name="Ruytinx J."/>
            <person name="Rineau F."/>
            <person name="Colpaert J."/>
            <person name="Kohler A."/>
            <person name="Nagy L.G."/>
            <person name="Floudas D."/>
            <person name="Copeland A."/>
            <person name="Barry K.W."/>
            <person name="Cichocki N."/>
            <person name="Veneault-Fourrey C."/>
            <person name="LaButti K."/>
            <person name="Lindquist E.A."/>
            <person name="Lipzen A."/>
            <person name="Lundell T."/>
            <person name="Morin E."/>
            <person name="Murat C."/>
            <person name="Sun H."/>
            <person name="Tunlid A."/>
            <person name="Henrissat B."/>
            <person name="Grigoriev I.V."/>
            <person name="Hibbett D.S."/>
            <person name="Martin F."/>
            <person name="Nordberg H.P."/>
            <person name="Cantor M.N."/>
            <person name="Hua S.X."/>
        </authorList>
    </citation>
    <scope>NUCLEOTIDE SEQUENCE [LARGE SCALE GENOMIC DNA]</scope>
    <source>
        <strain evidence="1 2">UH-Slu-Lm8-n1</strain>
    </source>
</reference>
<dbReference type="OrthoDB" id="10423627at2759"/>
<protein>
    <submittedName>
        <fullName evidence="1">Uncharacterized protein</fullName>
    </submittedName>
</protein>
<evidence type="ECO:0000313" key="2">
    <source>
        <dbReference type="Proteomes" id="UP000054485"/>
    </source>
</evidence>
<dbReference type="AlphaFoldDB" id="A0A0D0AH41"/>
<gene>
    <name evidence="1" type="ORF">CY34DRAFT_19990</name>
</gene>
<proteinExistence type="predicted"/>
<reference evidence="2" key="2">
    <citation type="submission" date="2015-01" db="EMBL/GenBank/DDBJ databases">
        <title>Evolutionary Origins and Diversification of the Mycorrhizal Mutualists.</title>
        <authorList>
            <consortium name="DOE Joint Genome Institute"/>
            <consortium name="Mycorrhizal Genomics Consortium"/>
            <person name="Kohler A."/>
            <person name="Kuo A."/>
            <person name="Nagy L.G."/>
            <person name="Floudas D."/>
            <person name="Copeland A."/>
            <person name="Barry K.W."/>
            <person name="Cichocki N."/>
            <person name="Veneault-Fourrey C."/>
            <person name="LaButti K."/>
            <person name="Lindquist E.A."/>
            <person name="Lipzen A."/>
            <person name="Lundell T."/>
            <person name="Morin E."/>
            <person name="Murat C."/>
            <person name="Riley R."/>
            <person name="Ohm R."/>
            <person name="Sun H."/>
            <person name="Tunlid A."/>
            <person name="Henrissat B."/>
            <person name="Grigoriev I.V."/>
            <person name="Hibbett D.S."/>
            <person name="Martin F."/>
        </authorList>
    </citation>
    <scope>NUCLEOTIDE SEQUENCE [LARGE SCALE GENOMIC DNA]</scope>
    <source>
        <strain evidence="2">UH-Slu-Lm8-n1</strain>
    </source>
</reference>
<sequence length="119" mass="13402">MGRGGRSESSRAKLYKRWGGERDIEKVKEARKKDLYIHKIRGFPSNFLAIKQSGKTVRKIVKKKYSATSMPQQLQTLPSKGKILLPLDHLPLAQSPEAIKAMDDLLFLIQTTLAPKIAT</sequence>
<keyword evidence="2" id="KW-1185">Reference proteome</keyword>
<organism evidence="1 2">
    <name type="scientific">Suillus luteus UH-Slu-Lm8-n1</name>
    <dbReference type="NCBI Taxonomy" id="930992"/>
    <lineage>
        <taxon>Eukaryota</taxon>
        <taxon>Fungi</taxon>
        <taxon>Dikarya</taxon>
        <taxon>Basidiomycota</taxon>
        <taxon>Agaricomycotina</taxon>
        <taxon>Agaricomycetes</taxon>
        <taxon>Agaricomycetidae</taxon>
        <taxon>Boletales</taxon>
        <taxon>Suillineae</taxon>
        <taxon>Suillaceae</taxon>
        <taxon>Suillus</taxon>
    </lineage>
</organism>
<dbReference type="Proteomes" id="UP000054485">
    <property type="component" value="Unassembled WGS sequence"/>
</dbReference>
<evidence type="ECO:0000313" key="1">
    <source>
        <dbReference type="EMBL" id="KIK31383.1"/>
    </source>
</evidence>
<name>A0A0D0AH41_9AGAM</name>